<comment type="caution">
    <text evidence="1">The sequence shown here is derived from an EMBL/GenBank/DDBJ whole genome shotgun (WGS) entry which is preliminary data.</text>
</comment>
<organism evidence="1 2">
    <name type="scientific">Citrus sinensis</name>
    <name type="common">Sweet orange</name>
    <name type="synonym">Citrus aurantium var. sinensis</name>
    <dbReference type="NCBI Taxonomy" id="2711"/>
    <lineage>
        <taxon>Eukaryota</taxon>
        <taxon>Viridiplantae</taxon>
        <taxon>Streptophyta</taxon>
        <taxon>Embryophyta</taxon>
        <taxon>Tracheophyta</taxon>
        <taxon>Spermatophyta</taxon>
        <taxon>Magnoliopsida</taxon>
        <taxon>eudicotyledons</taxon>
        <taxon>Gunneridae</taxon>
        <taxon>Pentapetalae</taxon>
        <taxon>rosids</taxon>
        <taxon>malvids</taxon>
        <taxon>Sapindales</taxon>
        <taxon>Rutaceae</taxon>
        <taxon>Aurantioideae</taxon>
        <taxon>Citrus</taxon>
    </lineage>
</organism>
<dbReference type="Proteomes" id="UP000829398">
    <property type="component" value="Chromosome 6"/>
</dbReference>
<protein>
    <submittedName>
        <fullName evidence="1">BTB/POZ domain-containing protein FBL11</fullName>
    </submittedName>
</protein>
<reference evidence="2" key="1">
    <citation type="journal article" date="2023" name="Hortic. Res.">
        <title>A chromosome-level phased genome enabling allele-level studies in sweet orange: a case study on citrus Huanglongbing tolerance.</title>
        <authorList>
            <person name="Wu B."/>
            <person name="Yu Q."/>
            <person name="Deng Z."/>
            <person name="Duan Y."/>
            <person name="Luo F."/>
            <person name="Gmitter F. Jr."/>
        </authorList>
    </citation>
    <scope>NUCLEOTIDE SEQUENCE [LARGE SCALE GENOMIC DNA]</scope>
    <source>
        <strain evidence="2">cv. Valencia</strain>
    </source>
</reference>
<dbReference type="EMBL" id="CM039175">
    <property type="protein sequence ID" value="KAH9738350.1"/>
    <property type="molecule type" value="Genomic_DNA"/>
</dbReference>
<evidence type="ECO:0000313" key="1">
    <source>
        <dbReference type="EMBL" id="KAH9738350.1"/>
    </source>
</evidence>
<name>A0ACB8K0R1_CITSI</name>
<evidence type="ECO:0000313" key="2">
    <source>
        <dbReference type="Proteomes" id="UP000829398"/>
    </source>
</evidence>
<proteinExistence type="predicted"/>
<gene>
    <name evidence="1" type="ORF">KPL71_018764</name>
</gene>
<sequence length="943" mass="105188">MASTSDDTFVVLTCTNLNPIPIEADIAEDGKILISTNDIRSWDFDTILHLQTVKVHASRDRLIEQSSYFQGLLGGSFSESSSDYISIQWNLETFIDILKCIYGCPLDVTPDNFLALFEGALYFGVERLILECRTWFSDVCFSKDNELHQIHLEDLIHIWNFGLEHANDFVPQFCARYLARNFMWAMSHKSFVNIPYSLLLECVKHPSLTVDSEMHLSDALLIWIDANIAQLESSNRVEDDLTILKEIRISILPLWFAAGKRRSSYFSKLSDESVNSILRLVKVHPACLIKVLEDVELKHLRIRLTEYSEKVNLSGCPQMTSAILLLSVLDSLHCLDPTSRKIFECLDKDQSRIPLGFLPIFSFEAVQEVNICKCHALHLESAVECFSKSFPSLRTIKAAYHLDFKTLNLHKLVQKCPMLCEVDLTVDPSPVIPTKVSVVSSSSALMPLVLNKSIAGDSSLYATSVYHSGPSPSKITKLTLEGRSDMCDADLEFISKYCVSLGYINIKGCVSVTDVCISNLIRRCVKLQSIIVCDTSFGVYSIRALCSEVPYCNSSALCGKRNFNTLASNLQMLHMACCNGVDGMYLLELMCQARKLKSLCLSGTQLADKALYNFSGSSLEMLDVSDTMISGAALAYMVHGNSGLKYLNARGCKNLFQQESNGRGIEFSSYPCADLFAELGRTHKLEEIVLGWGFSFLSLEVLKPAIKLLHSITVGLGGSLGEDALRLLPTTCPMLELVVLYFQVISDSIIINILESLRRLQVLAICHCLGDLSISSFKLPLPNLRKLKLERVTPWMTNNDLVILTQNCSELVELSLVGCTLLSSDSQLIISQGWPGLISLHLEECGDITAYGVTSLFNCIALEDLLLRHNGPGIPRNFILDAASKYADRYSLSTVKITKCKSKNRNLCHNLSEARRQSSVHKESLVLVWNSKNLIRTVVKERL</sequence>
<keyword evidence="2" id="KW-1185">Reference proteome</keyword>
<accession>A0ACB8K0R1</accession>